<dbReference type="Pfam" id="PF17963">
    <property type="entry name" value="Big_9"/>
    <property type="match status" value="1"/>
</dbReference>
<dbReference type="AlphaFoldDB" id="A0A9X1UWW3"/>
<dbReference type="Gene3D" id="2.60.40.3440">
    <property type="match status" value="1"/>
</dbReference>
<gene>
    <name evidence="2" type="ORF">LU635_04985</name>
</gene>
<evidence type="ECO:0000259" key="1">
    <source>
        <dbReference type="PROSITE" id="PS50268"/>
    </source>
</evidence>
<dbReference type="PROSITE" id="PS50268">
    <property type="entry name" value="CADHERIN_2"/>
    <property type="match status" value="1"/>
</dbReference>
<dbReference type="RefSeq" id="WP_240096840.1">
    <property type="nucleotide sequence ID" value="NZ_JAJSON010000014.1"/>
</dbReference>
<dbReference type="GO" id="GO:0007156">
    <property type="term" value="P:homophilic cell adhesion via plasma membrane adhesion molecules"/>
    <property type="evidence" value="ECO:0007669"/>
    <property type="project" value="InterPro"/>
</dbReference>
<dbReference type="InterPro" id="IPR002126">
    <property type="entry name" value="Cadherin-like_dom"/>
</dbReference>
<dbReference type="EMBL" id="JAJSON010000014">
    <property type="protein sequence ID" value="MCG9970984.1"/>
    <property type="molecule type" value="Genomic_DNA"/>
</dbReference>
<name>A0A9X1UWW3_9FLAO</name>
<sequence>MSVIVNESGEIVQVVVKEIYGSDGQDYQVADFANFTGELDVSGDFQPYNDYTGAEITSLTLSTAKKRGATGNVRVKGGSIATNALTNLGTVLPAGATISTDVNQWNEIDYQYLSDTHIRIILTVLDSNFQPVYANQPAPSNTAPVTSADSYSVDENQVLNVAAPGVLANDTDADADSLTAILVSDVTNGVLTLNADGSFTYTPNTDYFGSDSFTYKSNDGTVDGNTVTVSITVNEVTAGNTAPTDITLSANSVDEDAANDTVIGTFTTTDTEGGAMTYSIVTQQVAGAFKVVGDQLQVADTNQIVYANNTTLTVTIRTTDSGGLTFDEQFTITVNEAAAADTTAPTFIATYPQTANVAETSFDVQVQLDEPGTAYVVVVADGAAAPTSAEVKAGTGSGGTGQLFAGNVAVAAASTTYTVTVNSGVSGSTPYDVYIVAEDDEGTPNLQASPTKVDVTTTAASAYEAKTTAFMNAVGIPDDANASIYPSKTNTQVWQEVDTFVSTLKTAGLLTKSFKIYLKIGSNATQQAIDLITPASSGIFGGTWTHNNKGAVGNGTNTYFNSGFNFFANAVSGKNDVGVTAVANAVSATSDTDFSALIGVDENNAGNYMVQLFVKWFGSIDKVTARFTKEIISNSAITSKGIHTMQRINDTSKYYKDGTLNTTGGLDAAGAFPNYNAYEGAQNRLGTSTINFLNGTIGTTVYHKNLSDSEVTTLVNAINTLETNLSRNI</sequence>
<comment type="caution">
    <text evidence="2">The sequence shown here is derived from an EMBL/GenBank/DDBJ whole genome shotgun (WGS) entry which is preliminary data.</text>
</comment>
<proteinExistence type="predicted"/>
<dbReference type="GO" id="GO:0005509">
    <property type="term" value="F:calcium ion binding"/>
    <property type="evidence" value="ECO:0007669"/>
    <property type="project" value="InterPro"/>
</dbReference>
<organism evidence="2 3">
    <name type="scientific">Christiangramia crocea</name>
    <dbReference type="NCBI Taxonomy" id="2904124"/>
    <lineage>
        <taxon>Bacteria</taxon>
        <taxon>Pseudomonadati</taxon>
        <taxon>Bacteroidota</taxon>
        <taxon>Flavobacteriia</taxon>
        <taxon>Flavobacteriales</taxon>
        <taxon>Flavobacteriaceae</taxon>
        <taxon>Christiangramia</taxon>
    </lineage>
</organism>
<evidence type="ECO:0000313" key="3">
    <source>
        <dbReference type="Proteomes" id="UP001139344"/>
    </source>
</evidence>
<dbReference type="Proteomes" id="UP001139344">
    <property type="component" value="Unassembled WGS sequence"/>
</dbReference>
<accession>A0A9X1UWW3</accession>
<feature type="domain" description="Cadherin" evidence="1">
    <location>
        <begin position="252"/>
        <end position="347"/>
    </location>
</feature>
<protein>
    <submittedName>
        <fullName evidence="2">Ig-like domain-containing protein</fullName>
    </submittedName>
</protein>
<dbReference type="Gene3D" id="2.60.40.60">
    <property type="entry name" value="Cadherins"/>
    <property type="match status" value="1"/>
</dbReference>
<reference evidence="2" key="1">
    <citation type="submission" date="2021-12" db="EMBL/GenBank/DDBJ databases">
        <title>Description of Gramella crocea sp. nov., a new bacterium isolated from activated sludge.</title>
        <authorList>
            <person name="Zhang X."/>
        </authorList>
    </citation>
    <scope>NUCLEOTIDE SEQUENCE</scope>
    <source>
        <strain evidence="2">YB25</strain>
    </source>
</reference>
<keyword evidence="3" id="KW-1185">Reference proteome</keyword>
<evidence type="ECO:0000313" key="2">
    <source>
        <dbReference type="EMBL" id="MCG9970984.1"/>
    </source>
</evidence>
<dbReference type="GO" id="GO:0016020">
    <property type="term" value="C:membrane"/>
    <property type="evidence" value="ECO:0007669"/>
    <property type="project" value="InterPro"/>
</dbReference>